<dbReference type="SUPFAM" id="SSF56112">
    <property type="entry name" value="Protein kinase-like (PK-like)"/>
    <property type="match status" value="1"/>
</dbReference>
<accession>A0A6A6RF54</accession>
<dbReference type="SMART" id="SM00220">
    <property type="entry name" value="S_TKc"/>
    <property type="match status" value="1"/>
</dbReference>
<evidence type="ECO:0000313" key="3">
    <source>
        <dbReference type="Proteomes" id="UP000799750"/>
    </source>
</evidence>
<dbReference type="OrthoDB" id="1046782at2759"/>
<dbReference type="InterPro" id="IPR011009">
    <property type="entry name" value="Kinase-like_dom_sf"/>
</dbReference>
<reference evidence="2" key="1">
    <citation type="journal article" date="2020" name="Stud. Mycol.">
        <title>101 Dothideomycetes genomes: a test case for predicting lifestyles and emergence of pathogens.</title>
        <authorList>
            <person name="Haridas S."/>
            <person name="Albert R."/>
            <person name="Binder M."/>
            <person name="Bloem J."/>
            <person name="Labutti K."/>
            <person name="Salamov A."/>
            <person name="Andreopoulos B."/>
            <person name="Baker S."/>
            <person name="Barry K."/>
            <person name="Bills G."/>
            <person name="Bluhm B."/>
            <person name="Cannon C."/>
            <person name="Castanera R."/>
            <person name="Culley D."/>
            <person name="Daum C."/>
            <person name="Ezra D."/>
            <person name="Gonzalez J."/>
            <person name="Henrissat B."/>
            <person name="Kuo A."/>
            <person name="Liang C."/>
            <person name="Lipzen A."/>
            <person name="Lutzoni F."/>
            <person name="Magnuson J."/>
            <person name="Mondo S."/>
            <person name="Nolan M."/>
            <person name="Ohm R."/>
            <person name="Pangilinan J."/>
            <person name="Park H.-J."/>
            <person name="Ramirez L."/>
            <person name="Alfaro M."/>
            <person name="Sun H."/>
            <person name="Tritt A."/>
            <person name="Yoshinaga Y."/>
            <person name="Zwiers L.-H."/>
            <person name="Turgeon B."/>
            <person name="Goodwin S."/>
            <person name="Spatafora J."/>
            <person name="Crous P."/>
            <person name="Grigoriev I."/>
        </authorList>
    </citation>
    <scope>NUCLEOTIDE SEQUENCE</scope>
    <source>
        <strain evidence="2">CBS 269.34</strain>
    </source>
</reference>
<organism evidence="2 3">
    <name type="scientific">Lophium mytilinum</name>
    <dbReference type="NCBI Taxonomy" id="390894"/>
    <lineage>
        <taxon>Eukaryota</taxon>
        <taxon>Fungi</taxon>
        <taxon>Dikarya</taxon>
        <taxon>Ascomycota</taxon>
        <taxon>Pezizomycotina</taxon>
        <taxon>Dothideomycetes</taxon>
        <taxon>Pleosporomycetidae</taxon>
        <taxon>Mytilinidiales</taxon>
        <taxon>Mytilinidiaceae</taxon>
        <taxon>Lophium</taxon>
    </lineage>
</organism>
<dbReference type="GO" id="GO:0004674">
    <property type="term" value="F:protein serine/threonine kinase activity"/>
    <property type="evidence" value="ECO:0007669"/>
    <property type="project" value="TreeGrafter"/>
</dbReference>
<dbReference type="PANTHER" id="PTHR24359">
    <property type="entry name" value="SERINE/THREONINE-PROTEIN KINASE SBK1"/>
    <property type="match status" value="1"/>
</dbReference>
<feature type="domain" description="Protein kinase" evidence="1">
    <location>
        <begin position="302"/>
        <end position="644"/>
    </location>
</feature>
<keyword evidence="2" id="KW-0418">Kinase</keyword>
<keyword evidence="2" id="KW-0808">Transferase</keyword>
<dbReference type="GO" id="GO:0005524">
    <property type="term" value="F:ATP binding"/>
    <property type="evidence" value="ECO:0007669"/>
    <property type="project" value="InterPro"/>
</dbReference>
<protein>
    <submittedName>
        <fullName evidence="2">Kinase-like protein</fullName>
    </submittedName>
</protein>
<proteinExistence type="predicted"/>
<dbReference type="Gene3D" id="3.30.200.20">
    <property type="entry name" value="Phosphorylase Kinase, domain 1"/>
    <property type="match status" value="1"/>
</dbReference>
<dbReference type="InterPro" id="IPR000719">
    <property type="entry name" value="Prot_kinase_dom"/>
</dbReference>
<evidence type="ECO:0000259" key="1">
    <source>
        <dbReference type="PROSITE" id="PS50011"/>
    </source>
</evidence>
<evidence type="ECO:0000313" key="2">
    <source>
        <dbReference type="EMBL" id="KAF2503365.1"/>
    </source>
</evidence>
<dbReference type="PROSITE" id="PS50011">
    <property type="entry name" value="PROTEIN_KINASE_DOM"/>
    <property type="match status" value="1"/>
</dbReference>
<keyword evidence="3" id="KW-1185">Reference proteome</keyword>
<gene>
    <name evidence="2" type="ORF">BU16DRAFT_533606</name>
</gene>
<dbReference type="Proteomes" id="UP000799750">
    <property type="component" value="Unassembled WGS sequence"/>
</dbReference>
<dbReference type="PANTHER" id="PTHR24359:SF1">
    <property type="entry name" value="INHIBITOR OF NUCLEAR FACTOR KAPPA-B KINASE EPSILON SUBUNIT HOMOLOG 1-RELATED"/>
    <property type="match status" value="1"/>
</dbReference>
<dbReference type="EMBL" id="MU004181">
    <property type="protein sequence ID" value="KAF2503365.1"/>
    <property type="molecule type" value="Genomic_DNA"/>
</dbReference>
<dbReference type="CDD" id="cd00180">
    <property type="entry name" value="PKc"/>
    <property type="match status" value="1"/>
</dbReference>
<dbReference type="Pfam" id="PF00069">
    <property type="entry name" value="Pkinase"/>
    <property type="match status" value="1"/>
</dbReference>
<sequence>MQLDTQTMGGPEIRFSNFDDHTHSNGHFLAGRLQKSKPTVLHICVEVKPRSTEHEVLFEHHKLDLRASELYCEVQEFIGKVLKKHGIEGECKGHFIILEVAGDCEEIPIASRPHFEQTVEDSCSDDYDKITYKTSFLRNEGQITTTSRQQLFDAIHRERIQNKNLDNENDVWFVPIDRLLEIVSETAVTSLFQELVELRSKTRSEISVICRKAPRLLATLILAGFDGHLGHLFNQFLKHRMYDNMMPISDSAKDRPWFCTDEQHQRICMFQWQTLAMEFPPPPQGGHGNRHPAYSSKYVLPLDDIKLVGTGGFGKVYMVKVKASHQKVYKLANDPNPYLAMKEAKREGSKEDYEKEWTMLTQLEEFGHQKHLIRLLTSFQHGDKYYLIFPFARSDLQKHFQLVDPREKNQSSHVIWTLEQLQGLAEGLNHVHQNTSSNKLQPNDLLGKPVWFGYHHDLKPENLLLFVQIDETLDEPLKGFEIDFGRIVMSDFGLGKFRTQLQGSATETIRGSEVYAAPEAGAKSLQRKQARAYDIWSFGCIVLEFIVWLKDGPQGLSKFADTRSGPIDFHRPQVTTQGYYHYGENGKAQLRPKVLARIEQLKQHCTHQAAKGPILSLLKIVERCLTINPDSRPKADEVAKELKLILSVARHVTGNFFRETPYSSKLA</sequence>
<dbReference type="Gene3D" id="1.10.510.10">
    <property type="entry name" value="Transferase(Phosphotransferase) domain 1"/>
    <property type="match status" value="1"/>
</dbReference>
<dbReference type="AlphaFoldDB" id="A0A6A6RF54"/>
<name>A0A6A6RF54_9PEZI</name>